<keyword evidence="3" id="KW-1185">Reference proteome</keyword>
<dbReference type="InterPro" id="IPR051396">
    <property type="entry name" value="Bact_Antivir_Def_Nuclease"/>
</dbReference>
<evidence type="ECO:0000259" key="1">
    <source>
        <dbReference type="Pfam" id="PF13175"/>
    </source>
</evidence>
<sequence>MYISNLKITNYRGVKETRSINLARFSSVVGKNDAGKTIVLNAIATFLDIKSFTITQTDFNDLSKPIEFEFQFSSDSISDLLETKVKSKVKKTEGLDEFINDLIFDNSIIYKRIAYNIGKSWSEEHILINDFENSEIQGLYFKSDEEITAIVEKFGIVIPVEGKGRNSKAEKIKFIKEHFKDEPRANFWIPDDMKISSLFPEVEMFKADYGLEADTKFKTATVTEIEEYFSRVEDRLVIFKNEINAEMKKEADILKTYMQEYASNLLDIDISPNVAWKDAIKSVDVSFQFAGDDKFIPMTHKGTGYRRLFMVARFRYLAQKSKGNNIIYLIEEPETFLHPTAQQDLLNALKELSNENQVVTTTHSPVFAGATHIEGVVLCTKRTQSNYENAVEGNEREFLFKIIDELGIKPSFNLRDNHESILFVESTNDMKFYDIICRKLLDFNLIGNPKVLVLPFGGGADIDSFLNLDYFDNSGRKLFLLIDSDKQQNKQDSQHQKAQDYINRKQNAQAYVIFRSCIENYYHPRCIERVYDCELETFPNFTPEDNVKTLIKNIVSEKGLGYKNIREKNNFKIFENMTVEEWQEVVEEELLDFLVLLK</sequence>
<dbReference type="Proteomes" id="UP000672011">
    <property type="component" value="Chromosome"/>
</dbReference>
<dbReference type="PANTHER" id="PTHR43581">
    <property type="entry name" value="ATP/GTP PHOSPHATASE"/>
    <property type="match status" value="1"/>
</dbReference>
<accession>A0ABX7XBQ9</accession>
<dbReference type="EMBL" id="CP072842">
    <property type="protein sequence ID" value="QTV05356.1"/>
    <property type="molecule type" value="Genomic_DNA"/>
</dbReference>
<keyword evidence="2" id="KW-0547">Nucleotide-binding</keyword>
<dbReference type="PANTHER" id="PTHR43581:SF4">
    <property type="entry name" value="ATP_GTP PHOSPHATASE"/>
    <property type="match status" value="1"/>
</dbReference>
<dbReference type="InterPro" id="IPR027417">
    <property type="entry name" value="P-loop_NTPase"/>
</dbReference>
<reference evidence="2 3" key="1">
    <citation type="journal article" date="2021" name="Int. J. Syst. Evol. Microbiol.">
        <title>Faecalibacter bovis sp. nov., isolated from cow faeces.</title>
        <authorList>
            <person name="Li F."/>
            <person name="Zhao W."/>
            <person name="Hong Q."/>
            <person name="Shao Q."/>
            <person name="Song J."/>
            <person name="Yang S."/>
        </authorList>
    </citation>
    <scope>NUCLEOTIDE SEQUENCE [LARGE SCALE GENOMIC DNA]</scope>
    <source>
        <strain evidence="2 3">ZY171143</strain>
    </source>
</reference>
<dbReference type="SUPFAM" id="SSF52540">
    <property type="entry name" value="P-loop containing nucleoside triphosphate hydrolases"/>
    <property type="match status" value="1"/>
</dbReference>
<feature type="domain" description="Endonuclease GajA/Old nuclease/RecF-like AAA" evidence="1">
    <location>
        <begin position="1"/>
        <end position="368"/>
    </location>
</feature>
<dbReference type="RefSeq" id="WP_230475991.1">
    <property type="nucleotide sequence ID" value="NZ_CP072842.1"/>
</dbReference>
<keyword evidence="2" id="KW-0067">ATP-binding</keyword>
<dbReference type="InterPro" id="IPR041685">
    <property type="entry name" value="AAA_GajA/Old/RecF-like"/>
</dbReference>
<dbReference type="Gene3D" id="3.40.50.300">
    <property type="entry name" value="P-loop containing nucleotide triphosphate hydrolases"/>
    <property type="match status" value="1"/>
</dbReference>
<evidence type="ECO:0000313" key="3">
    <source>
        <dbReference type="Proteomes" id="UP000672011"/>
    </source>
</evidence>
<name>A0ABX7XBQ9_9FLAO</name>
<organism evidence="2 3">
    <name type="scientific">Faecalibacter bovis</name>
    <dbReference type="NCBI Taxonomy" id="2898187"/>
    <lineage>
        <taxon>Bacteria</taxon>
        <taxon>Pseudomonadati</taxon>
        <taxon>Bacteroidota</taxon>
        <taxon>Flavobacteriia</taxon>
        <taxon>Flavobacteriales</taxon>
        <taxon>Weeksellaceae</taxon>
        <taxon>Faecalibacter</taxon>
    </lineage>
</organism>
<evidence type="ECO:0000313" key="2">
    <source>
        <dbReference type="EMBL" id="QTV05356.1"/>
    </source>
</evidence>
<proteinExistence type="predicted"/>
<dbReference type="GO" id="GO:0005524">
    <property type="term" value="F:ATP binding"/>
    <property type="evidence" value="ECO:0007669"/>
    <property type="project" value="UniProtKB-KW"/>
</dbReference>
<protein>
    <submittedName>
        <fullName evidence="2">ATP-binding protein</fullName>
    </submittedName>
</protein>
<gene>
    <name evidence="2" type="ORF">J9309_11340</name>
</gene>
<reference evidence="3" key="2">
    <citation type="submission" date="2021-04" db="EMBL/GenBank/DDBJ databases">
        <title>Taxonomy of Flavobacteriaceae bacterium ZY171143.</title>
        <authorList>
            <person name="Li F."/>
        </authorList>
    </citation>
    <scope>NUCLEOTIDE SEQUENCE [LARGE SCALE GENOMIC DNA]</scope>
    <source>
        <strain evidence="3">ZY171143</strain>
    </source>
</reference>
<dbReference type="Pfam" id="PF13175">
    <property type="entry name" value="AAA_15"/>
    <property type="match status" value="1"/>
</dbReference>